<dbReference type="InterPro" id="IPR005467">
    <property type="entry name" value="His_kinase_dom"/>
</dbReference>
<gene>
    <name evidence="11" type="ORF">SM757_24235</name>
</gene>
<dbReference type="PROSITE" id="PS50109">
    <property type="entry name" value="HIS_KIN"/>
    <property type="match status" value="1"/>
</dbReference>
<dbReference type="CDD" id="cd17546">
    <property type="entry name" value="REC_hyHK_CKI1_RcsC-like"/>
    <property type="match status" value="1"/>
</dbReference>
<dbReference type="SUPFAM" id="SSF55785">
    <property type="entry name" value="PYP-like sensor domain (PAS domain)"/>
    <property type="match status" value="2"/>
</dbReference>
<keyword evidence="12" id="KW-1185">Reference proteome</keyword>
<dbReference type="PRINTS" id="PR00344">
    <property type="entry name" value="BCTRLSENSOR"/>
</dbReference>
<dbReference type="InterPro" id="IPR011006">
    <property type="entry name" value="CheY-like_superfamily"/>
</dbReference>
<dbReference type="SMART" id="SM00086">
    <property type="entry name" value="PAC"/>
    <property type="match status" value="2"/>
</dbReference>
<feature type="domain" description="PAC" evidence="10">
    <location>
        <begin position="146"/>
        <end position="197"/>
    </location>
</feature>
<evidence type="ECO:0000256" key="2">
    <source>
        <dbReference type="ARBA" id="ARBA00012438"/>
    </source>
</evidence>
<dbReference type="EC" id="2.7.13.3" evidence="2"/>
<keyword evidence="5" id="KW-0175">Coiled coil</keyword>
<dbReference type="SMART" id="SM00091">
    <property type="entry name" value="PAS"/>
    <property type="match status" value="2"/>
</dbReference>
<dbReference type="SMART" id="SM00448">
    <property type="entry name" value="REC"/>
    <property type="match status" value="1"/>
</dbReference>
<dbReference type="InterPro" id="IPR003661">
    <property type="entry name" value="HisK_dim/P_dom"/>
</dbReference>
<feature type="modified residue" description="4-aspartylphosphate" evidence="4">
    <location>
        <position position="655"/>
    </location>
</feature>
<evidence type="ECO:0000256" key="3">
    <source>
        <dbReference type="ARBA" id="ARBA00022553"/>
    </source>
</evidence>
<dbReference type="CDD" id="cd00082">
    <property type="entry name" value="HisKA"/>
    <property type="match status" value="1"/>
</dbReference>
<proteinExistence type="predicted"/>
<evidence type="ECO:0000259" key="10">
    <source>
        <dbReference type="PROSITE" id="PS50113"/>
    </source>
</evidence>
<keyword evidence="3 4" id="KW-0597">Phosphoprotein</keyword>
<dbReference type="PANTHER" id="PTHR45339">
    <property type="entry name" value="HYBRID SIGNAL TRANSDUCTION HISTIDINE KINASE J"/>
    <property type="match status" value="1"/>
</dbReference>
<feature type="domain" description="PAS" evidence="9">
    <location>
        <begin position="194"/>
        <end position="239"/>
    </location>
</feature>
<dbReference type="Gene3D" id="3.30.450.20">
    <property type="entry name" value="PAS domain"/>
    <property type="match status" value="2"/>
</dbReference>
<dbReference type="Gene3D" id="1.10.287.130">
    <property type="match status" value="1"/>
</dbReference>
<dbReference type="Pfam" id="PF00512">
    <property type="entry name" value="HisKA"/>
    <property type="match status" value="1"/>
</dbReference>
<dbReference type="PROSITE" id="PS50110">
    <property type="entry name" value="RESPONSE_REGULATORY"/>
    <property type="match status" value="1"/>
</dbReference>
<dbReference type="InterPro" id="IPR001789">
    <property type="entry name" value="Sig_transdc_resp-reg_receiver"/>
</dbReference>
<dbReference type="SMART" id="SM00388">
    <property type="entry name" value="HisKA"/>
    <property type="match status" value="1"/>
</dbReference>
<dbReference type="Pfam" id="PF00072">
    <property type="entry name" value="Response_reg"/>
    <property type="match status" value="1"/>
</dbReference>
<accession>A0ABU5ILA3</accession>
<sequence>MGMAGAAGLAGTLVPQAAAAQTLAHAVSDTVWFVLIGLLVLMAAGVVLVLLRLGRMLERARVESQSLQERVKSLRLVAALTEASDEAVAVKDLQGRWLLANRSACELLGKPVDQVLGRDDTALFPPEQAQAVLQATRRVLVQRRVMSGEEVLQTAQGTRVFHATRGPLFEDDGALLGSFAILRDITESKLDEARLHKLSMALEQGPAGMVITGLDGRIEYANAAFSRISGFSAQEVQGEIAAVLSPGATDPAVHAQAWEKLRSGLPWQGEYTLFRKNGDEYVEYAVISPISLGGSGPTHFVLVLEDVTDERRMSLELSRYRQELERLVRERTREADEACARAQAASEAKTAFLANMSHEIRTPLNAIIGVADLLRGSGATAAQTAHLQHITQAGRHLLGIVNDILDLSKIESGKVSSERVDFHLPTLLQELCSLMDESARAKGLALSLDAAGVPAWLHGDPAHLRQALLNYLGNAVKFTQQGFVVLRARLVGQAQGALMLRFEVQDSGIGIEAPQLSRLFEAFEQADSSTTRPFGGTGLGLAITQRLVRLMGGEVGVVSTPGVGSTFWLTARFLPGRVAPPLDDGADALQEADPARALRERHAGKRVLVAEDNPVNCQVALAMLEGVGLVADTAFNGREAVDKARAAAYALVLMDMQMPVMDGLDATRALRALPGWASVPVLALTANAFQEDRLACLDAGMNGFISKPVEMDVLYRVLLHWLDATGGAQPPASLNT</sequence>
<feature type="coiled-coil region" evidence="5">
    <location>
        <begin position="310"/>
        <end position="341"/>
    </location>
</feature>
<feature type="coiled-coil region" evidence="5">
    <location>
        <begin position="50"/>
        <end position="77"/>
    </location>
</feature>
<protein>
    <recommendedName>
        <fullName evidence="2">histidine kinase</fullName>
        <ecNumber evidence="2">2.7.13.3</ecNumber>
    </recommendedName>
</protein>
<dbReference type="CDD" id="cd16922">
    <property type="entry name" value="HATPase_EvgS-ArcB-TorS-like"/>
    <property type="match status" value="1"/>
</dbReference>
<dbReference type="Pfam" id="PF13426">
    <property type="entry name" value="PAS_9"/>
    <property type="match status" value="1"/>
</dbReference>
<dbReference type="InterPro" id="IPR004358">
    <property type="entry name" value="Sig_transdc_His_kin-like_C"/>
</dbReference>
<dbReference type="Gene3D" id="3.30.565.10">
    <property type="entry name" value="Histidine kinase-like ATPase, C-terminal domain"/>
    <property type="match status" value="1"/>
</dbReference>
<dbReference type="InterPro" id="IPR003594">
    <property type="entry name" value="HATPase_dom"/>
</dbReference>
<evidence type="ECO:0000259" key="9">
    <source>
        <dbReference type="PROSITE" id="PS50112"/>
    </source>
</evidence>
<feature type="domain" description="Response regulatory" evidence="8">
    <location>
        <begin position="606"/>
        <end position="722"/>
    </location>
</feature>
<dbReference type="PANTHER" id="PTHR45339:SF5">
    <property type="entry name" value="HISTIDINE KINASE"/>
    <property type="match status" value="1"/>
</dbReference>
<dbReference type="InterPro" id="IPR000700">
    <property type="entry name" value="PAS-assoc_C"/>
</dbReference>
<dbReference type="CDD" id="cd00130">
    <property type="entry name" value="PAS"/>
    <property type="match status" value="2"/>
</dbReference>
<dbReference type="InterPro" id="IPR036097">
    <property type="entry name" value="HisK_dim/P_sf"/>
</dbReference>
<dbReference type="InterPro" id="IPR000014">
    <property type="entry name" value="PAS"/>
</dbReference>
<evidence type="ECO:0000256" key="4">
    <source>
        <dbReference type="PROSITE-ProRule" id="PRU00169"/>
    </source>
</evidence>
<dbReference type="InterPro" id="IPR013656">
    <property type="entry name" value="PAS_4"/>
</dbReference>
<feature type="transmembrane region" description="Helical" evidence="6">
    <location>
        <begin position="30"/>
        <end position="51"/>
    </location>
</feature>
<organism evidence="11 12">
    <name type="scientific">Azohydromonas lata</name>
    <dbReference type="NCBI Taxonomy" id="45677"/>
    <lineage>
        <taxon>Bacteria</taxon>
        <taxon>Pseudomonadati</taxon>
        <taxon>Pseudomonadota</taxon>
        <taxon>Betaproteobacteria</taxon>
        <taxon>Burkholderiales</taxon>
        <taxon>Sphaerotilaceae</taxon>
        <taxon>Azohydromonas</taxon>
    </lineage>
</organism>
<reference evidence="11 12" key="1">
    <citation type="submission" date="2023-11" db="EMBL/GenBank/DDBJ databases">
        <title>Draft genome of Azohydromonas lata strain H1 (DSM1123), a polyhydroxyalkanoate producer.</title>
        <authorList>
            <person name="Traversa D."/>
            <person name="D'Addabbo P."/>
            <person name="Pazzani C."/>
            <person name="Manzari C."/>
            <person name="Chiara M."/>
            <person name="Scrascia M."/>
        </authorList>
    </citation>
    <scope>NUCLEOTIDE SEQUENCE [LARGE SCALE GENOMIC DNA]</scope>
    <source>
        <strain evidence="11 12">H1</strain>
    </source>
</reference>
<dbReference type="Pfam" id="PF02518">
    <property type="entry name" value="HATPase_c"/>
    <property type="match status" value="1"/>
</dbReference>
<dbReference type="Pfam" id="PF08448">
    <property type="entry name" value="PAS_4"/>
    <property type="match status" value="1"/>
</dbReference>
<evidence type="ECO:0000256" key="1">
    <source>
        <dbReference type="ARBA" id="ARBA00000085"/>
    </source>
</evidence>
<evidence type="ECO:0000313" key="12">
    <source>
        <dbReference type="Proteomes" id="UP001293718"/>
    </source>
</evidence>
<dbReference type="SUPFAM" id="SSF55874">
    <property type="entry name" value="ATPase domain of HSP90 chaperone/DNA topoisomerase II/histidine kinase"/>
    <property type="match status" value="1"/>
</dbReference>
<keyword evidence="6" id="KW-0812">Transmembrane</keyword>
<comment type="caution">
    <text evidence="11">The sequence shown here is derived from an EMBL/GenBank/DDBJ whole genome shotgun (WGS) entry which is preliminary data.</text>
</comment>
<dbReference type="SMART" id="SM00387">
    <property type="entry name" value="HATPase_c"/>
    <property type="match status" value="1"/>
</dbReference>
<feature type="domain" description="Histidine kinase" evidence="7">
    <location>
        <begin position="355"/>
        <end position="575"/>
    </location>
</feature>
<feature type="domain" description="PAS" evidence="9">
    <location>
        <begin position="73"/>
        <end position="143"/>
    </location>
</feature>
<evidence type="ECO:0000259" key="8">
    <source>
        <dbReference type="PROSITE" id="PS50110"/>
    </source>
</evidence>
<comment type="catalytic activity">
    <reaction evidence="1">
        <text>ATP + protein L-histidine = ADP + protein N-phospho-L-histidine.</text>
        <dbReference type="EC" id="2.7.13.3"/>
    </reaction>
</comment>
<dbReference type="InterPro" id="IPR035965">
    <property type="entry name" value="PAS-like_dom_sf"/>
</dbReference>
<dbReference type="PROSITE" id="PS50113">
    <property type="entry name" value="PAC"/>
    <property type="match status" value="2"/>
</dbReference>
<dbReference type="RefSeq" id="WP_322467360.1">
    <property type="nucleotide sequence ID" value="NZ_JAXOJX010000048.1"/>
</dbReference>
<dbReference type="SUPFAM" id="SSF47384">
    <property type="entry name" value="Homodimeric domain of signal transducing histidine kinase"/>
    <property type="match status" value="1"/>
</dbReference>
<dbReference type="Proteomes" id="UP001293718">
    <property type="component" value="Unassembled WGS sequence"/>
</dbReference>
<dbReference type="NCBIfam" id="TIGR00229">
    <property type="entry name" value="sensory_box"/>
    <property type="match status" value="2"/>
</dbReference>
<name>A0ABU5ILA3_9BURK</name>
<dbReference type="EMBL" id="JAXOJX010000048">
    <property type="protein sequence ID" value="MDZ5459692.1"/>
    <property type="molecule type" value="Genomic_DNA"/>
</dbReference>
<evidence type="ECO:0000256" key="6">
    <source>
        <dbReference type="SAM" id="Phobius"/>
    </source>
</evidence>
<keyword evidence="6" id="KW-1133">Transmembrane helix</keyword>
<keyword evidence="6" id="KW-0472">Membrane</keyword>
<dbReference type="InterPro" id="IPR036890">
    <property type="entry name" value="HATPase_C_sf"/>
</dbReference>
<dbReference type="InterPro" id="IPR001610">
    <property type="entry name" value="PAC"/>
</dbReference>
<evidence type="ECO:0000259" key="7">
    <source>
        <dbReference type="PROSITE" id="PS50109"/>
    </source>
</evidence>
<dbReference type="PROSITE" id="PS50112">
    <property type="entry name" value="PAS"/>
    <property type="match status" value="2"/>
</dbReference>
<evidence type="ECO:0000256" key="5">
    <source>
        <dbReference type="SAM" id="Coils"/>
    </source>
</evidence>
<dbReference type="Gene3D" id="3.40.50.2300">
    <property type="match status" value="1"/>
</dbReference>
<evidence type="ECO:0000313" key="11">
    <source>
        <dbReference type="EMBL" id="MDZ5459692.1"/>
    </source>
</evidence>
<dbReference type="SUPFAM" id="SSF52172">
    <property type="entry name" value="CheY-like"/>
    <property type="match status" value="1"/>
</dbReference>
<feature type="domain" description="PAC" evidence="10">
    <location>
        <begin position="267"/>
        <end position="319"/>
    </location>
</feature>